<organism evidence="1">
    <name type="scientific">uncultured Caudovirales phage</name>
    <dbReference type="NCBI Taxonomy" id="2100421"/>
    <lineage>
        <taxon>Viruses</taxon>
        <taxon>Duplodnaviria</taxon>
        <taxon>Heunggongvirae</taxon>
        <taxon>Uroviricota</taxon>
        <taxon>Caudoviricetes</taxon>
        <taxon>Peduoviridae</taxon>
        <taxon>Maltschvirus</taxon>
        <taxon>Maltschvirus maltsch</taxon>
    </lineage>
</organism>
<name>A0A6J7WZ44_9CAUD</name>
<proteinExistence type="predicted"/>
<sequence>MKNLIEKLVLIQSELKAPKGQTNKFGGYKYRSCEDILEAVKPLLKTQGLLLSITDELVIQGARYYIKATVIVTDGVDRWSTDGWAREEEVKKGMDSSQITGASSSYARKYALNGLFGIDDTKDSDATNDGSLLDTSIPKLDNLEFALYEIKLAKNQEGLKTIWSKHLAHQNNELFLEAMKAKKLEING</sequence>
<accession>A0A6J7WZ44</accession>
<dbReference type="EMBL" id="LR798320">
    <property type="protein sequence ID" value="CAB5223286.1"/>
    <property type="molecule type" value="Genomic_DNA"/>
</dbReference>
<protein>
    <submittedName>
        <fullName evidence="1">Essential recombination function protein</fullName>
    </submittedName>
</protein>
<reference evidence="1" key="1">
    <citation type="submission" date="2020-05" db="EMBL/GenBank/DDBJ databases">
        <authorList>
            <person name="Chiriac C."/>
            <person name="Salcher M."/>
            <person name="Ghai R."/>
            <person name="Kavagutti S V."/>
        </authorList>
    </citation>
    <scope>NUCLEOTIDE SEQUENCE</scope>
</reference>
<dbReference type="InterPro" id="IPR007499">
    <property type="entry name" value="ERF_bacteria_virus"/>
</dbReference>
<evidence type="ECO:0000313" key="1">
    <source>
        <dbReference type="EMBL" id="CAB5223286.1"/>
    </source>
</evidence>
<dbReference type="Pfam" id="PF04404">
    <property type="entry name" value="ERF"/>
    <property type="match status" value="1"/>
</dbReference>
<gene>
    <name evidence="1" type="ORF">UFOVP384_24</name>
</gene>